<dbReference type="Proteomes" id="UP000271272">
    <property type="component" value="Unassembled WGS sequence"/>
</dbReference>
<dbReference type="OrthoDB" id="3252117at2"/>
<dbReference type="RefSeq" id="WP_124932778.1">
    <property type="nucleotide sequence ID" value="NZ_RQZC01000001.1"/>
</dbReference>
<dbReference type="EMBL" id="RQZC01000001">
    <property type="protein sequence ID" value="RRD30866.1"/>
    <property type="molecule type" value="Genomic_DNA"/>
</dbReference>
<sequence length="113" mass="13060">MIVLSPDGLRVFQEGKEDIYVPWRLSPQVMGVRVRNGVAFIKMQGGNVLPIGVRLRLTPISYVRLEQLISFYVSHPELRHELATKAGLARVKDLMNRYPWDIEEDLRTSVEQR</sequence>
<gene>
    <name evidence="1" type="ORF">EII10_01865</name>
</gene>
<protein>
    <submittedName>
        <fullName evidence="1">Uncharacterized protein</fullName>
    </submittedName>
</protein>
<evidence type="ECO:0000313" key="2">
    <source>
        <dbReference type="Proteomes" id="UP000271272"/>
    </source>
</evidence>
<comment type="caution">
    <text evidence="1">The sequence shown here is derived from an EMBL/GenBank/DDBJ whole genome shotgun (WGS) entry which is preliminary data.</text>
</comment>
<proteinExistence type="predicted"/>
<dbReference type="AlphaFoldDB" id="A0A3P1VB74"/>
<evidence type="ECO:0000313" key="1">
    <source>
        <dbReference type="EMBL" id="RRD30866.1"/>
    </source>
</evidence>
<accession>A0A3P1VB74</accession>
<organism evidence="1 2">
    <name type="scientific">Actinomyces bowdenii</name>
    <dbReference type="NCBI Taxonomy" id="131109"/>
    <lineage>
        <taxon>Bacteria</taxon>
        <taxon>Bacillati</taxon>
        <taxon>Actinomycetota</taxon>
        <taxon>Actinomycetes</taxon>
        <taxon>Actinomycetales</taxon>
        <taxon>Actinomycetaceae</taxon>
        <taxon>Actinomyces</taxon>
    </lineage>
</organism>
<keyword evidence="2" id="KW-1185">Reference proteome</keyword>
<reference evidence="1 2" key="1">
    <citation type="submission" date="2018-11" db="EMBL/GenBank/DDBJ databases">
        <title>Genomes From Bacteria Associated with the Canine Oral Cavity: a Test Case for Automated Genome-Based Taxonomic Assignment.</title>
        <authorList>
            <person name="Coil D.A."/>
            <person name="Jospin G."/>
            <person name="Darling A.E."/>
            <person name="Wallis C."/>
            <person name="Davis I.J."/>
            <person name="Harris S."/>
            <person name="Eisen J.A."/>
            <person name="Holcombe L.J."/>
            <person name="O'Flynn C."/>
        </authorList>
    </citation>
    <scope>NUCLEOTIDE SEQUENCE [LARGE SCALE GENOMIC DNA]</scope>
    <source>
        <strain evidence="1 2">OH5050</strain>
    </source>
</reference>
<name>A0A3P1VB74_9ACTO</name>